<evidence type="ECO:0000256" key="1">
    <source>
        <dbReference type="SAM" id="MobiDB-lite"/>
    </source>
</evidence>
<organism evidence="5 6">
    <name type="scientific">Zasmidium cellare</name>
    <name type="common">Wine cellar mold</name>
    <name type="synonym">Racodium cellare</name>
    <dbReference type="NCBI Taxonomy" id="395010"/>
    <lineage>
        <taxon>Eukaryota</taxon>
        <taxon>Fungi</taxon>
        <taxon>Dikarya</taxon>
        <taxon>Ascomycota</taxon>
        <taxon>Pezizomycotina</taxon>
        <taxon>Dothideomycetes</taxon>
        <taxon>Dothideomycetidae</taxon>
        <taxon>Mycosphaerellales</taxon>
        <taxon>Mycosphaerellaceae</taxon>
        <taxon>Zasmidium</taxon>
    </lineage>
</organism>
<name>A0ABR0E7W0_ZASCE</name>
<reference evidence="5 6" key="1">
    <citation type="journal article" date="2023" name="G3 (Bethesda)">
        <title>A chromosome-level genome assembly of Zasmidium syzygii isolated from banana leaves.</title>
        <authorList>
            <person name="van Westerhoven A.C."/>
            <person name="Mehrabi R."/>
            <person name="Talebi R."/>
            <person name="Steentjes M.B.F."/>
            <person name="Corcolon B."/>
            <person name="Chong P.A."/>
            <person name="Kema G.H.J."/>
            <person name="Seidl M.F."/>
        </authorList>
    </citation>
    <scope>NUCLEOTIDE SEQUENCE [LARGE SCALE GENOMIC DNA]</scope>
    <source>
        <strain evidence="5 6">P124</strain>
    </source>
</reference>
<keyword evidence="6" id="KW-1185">Reference proteome</keyword>
<accession>A0ABR0E7W0</accession>
<evidence type="ECO:0000313" key="6">
    <source>
        <dbReference type="Proteomes" id="UP001305779"/>
    </source>
</evidence>
<evidence type="ECO:0000313" key="5">
    <source>
        <dbReference type="EMBL" id="KAK4497173.1"/>
    </source>
</evidence>
<feature type="region of interest" description="Disordered" evidence="1">
    <location>
        <begin position="1"/>
        <end position="118"/>
    </location>
</feature>
<feature type="compositionally biased region" description="Basic and acidic residues" evidence="1">
    <location>
        <begin position="797"/>
        <end position="809"/>
    </location>
</feature>
<feature type="domain" description="YVC1 N-terminal linker helical" evidence="3">
    <location>
        <begin position="124"/>
        <end position="318"/>
    </location>
</feature>
<dbReference type="InterPro" id="IPR056336">
    <property type="entry name" value="YVC1_C"/>
</dbReference>
<dbReference type="InterPro" id="IPR052971">
    <property type="entry name" value="TRP_calcium_channel"/>
</dbReference>
<gene>
    <name evidence="5" type="ORF">PRZ48_011623</name>
</gene>
<evidence type="ECO:0000259" key="4">
    <source>
        <dbReference type="Pfam" id="PF23317"/>
    </source>
</evidence>
<feature type="transmembrane region" description="Helical" evidence="2">
    <location>
        <begin position="375"/>
        <end position="391"/>
    </location>
</feature>
<dbReference type="PANTHER" id="PTHR35859">
    <property type="entry name" value="NONSELECTIVE CATION CHANNEL PROTEIN"/>
    <property type="match status" value="1"/>
</dbReference>
<evidence type="ECO:0008006" key="7">
    <source>
        <dbReference type="Google" id="ProtNLM"/>
    </source>
</evidence>
<feature type="domain" description="Calcium channel YVC1-like C-terminal transmembrane" evidence="4">
    <location>
        <begin position="374"/>
        <end position="652"/>
    </location>
</feature>
<feature type="region of interest" description="Disordered" evidence="1">
    <location>
        <begin position="797"/>
        <end position="818"/>
    </location>
</feature>
<feature type="transmembrane region" description="Helical" evidence="2">
    <location>
        <begin position="632"/>
        <end position="648"/>
    </location>
</feature>
<feature type="transmembrane region" description="Helical" evidence="2">
    <location>
        <begin position="481"/>
        <end position="502"/>
    </location>
</feature>
<keyword evidence="2" id="KW-0472">Membrane</keyword>
<dbReference type="PANTHER" id="PTHR35859:SF1">
    <property type="entry name" value="NONSELECTIVE CATION CHANNEL PROTEIN"/>
    <property type="match status" value="1"/>
</dbReference>
<feature type="transmembrane region" description="Helical" evidence="2">
    <location>
        <begin position="411"/>
        <end position="429"/>
    </location>
</feature>
<feature type="compositionally biased region" description="Basic and acidic residues" evidence="1">
    <location>
        <begin position="82"/>
        <end position="94"/>
    </location>
</feature>
<feature type="transmembrane region" description="Helical" evidence="2">
    <location>
        <begin position="345"/>
        <end position="363"/>
    </location>
</feature>
<evidence type="ECO:0000256" key="2">
    <source>
        <dbReference type="SAM" id="Phobius"/>
    </source>
</evidence>
<protein>
    <recommendedName>
        <fullName evidence="7">Receptor-activated Ca2+-permeable cation channel</fullName>
    </recommendedName>
</protein>
<sequence>MEGSPAPTPPGRTTSFLEIQRRTTDPIEDSESNAPNEDDRPPSSNGSTHIRMESPVRPRLPKRNTNRGASSKSISEALRMARSREEQETLLGEHEEADDDGCYPPRKNSDPTVPNPHADLPVYTTIHKIRRLVIASIDDPYSNEQLKSPRMNVAIVRPLIDHLYDPDDVSVVFCLLVNRAQFLREQSYQAHHQTVNITRASLCEIVAGRILRRFDEDHEGREGLLMLAHVLVAGFEPFQNGPADIVRQNRTEPHWTVRWKLARSEYQRMLTALEVAIVTEAKGFLATSACQKIVENVYRGRIIYTPTSFIDILPDHYKNRGITLYDPRRAPILNQYRLIVPRTRSIIETCQFVILLVLYVLTMTTKARHTGPDHLKFRALELVFVVYAIGWNLDEIASITEHGWTVHTENLWSFLDIGFVIIFWTYFGVRVHGLTYHDKEYAVLADQILAMGAPVLLPRLAFCLMSENMLFISLRAMMADFTFLTVLACWCFGGFILAMAWLSEGQEGFLKHTVITISKWMLWIWFGLDGTGIQRSVEMHWFLGPLLMIMFAFLGNTLFLTILVAMLSNTYNNLSRNATAEIEFRRAVLTFEGVKSDAIFAYRPPFNVLALVFLLPLKFILTPRWFHKVNITAVRVLNAPILLIISWFERRYLWKRNAHNNLSPPRKHTWLSVWERFGAHGDLQAVFDADPPQEVLDEMDDIDDVLMNDWSDGRDYLSALRARRGSRTVSEASGIFSGFSRSRSRMNGFRRRGTRDLPDPDGTDGNAAGAEDAPSMYETFFNSDEWANEDELRELAKDQPRQEQLEAGREAQTAQITTAESIQFRGEAKKIQRDLYRGVDLSKSPG</sequence>
<feature type="transmembrane region" description="Helical" evidence="2">
    <location>
        <begin position="546"/>
        <end position="567"/>
    </location>
</feature>
<proteinExistence type="predicted"/>
<evidence type="ECO:0000259" key="3">
    <source>
        <dbReference type="Pfam" id="PF23190"/>
    </source>
</evidence>
<dbReference type="Pfam" id="PF23317">
    <property type="entry name" value="YVC1_C"/>
    <property type="match status" value="1"/>
</dbReference>
<dbReference type="Proteomes" id="UP001305779">
    <property type="component" value="Unassembled WGS sequence"/>
</dbReference>
<feature type="transmembrane region" description="Helical" evidence="2">
    <location>
        <begin position="606"/>
        <end position="626"/>
    </location>
</feature>
<dbReference type="Pfam" id="PF23190">
    <property type="entry name" value="LHD_TRPY1"/>
    <property type="match status" value="1"/>
</dbReference>
<keyword evidence="2" id="KW-0812">Transmembrane</keyword>
<feature type="region of interest" description="Disordered" evidence="1">
    <location>
        <begin position="746"/>
        <end position="774"/>
    </location>
</feature>
<dbReference type="InterPro" id="IPR056337">
    <property type="entry name" value="LHD_YVC1"/>
</dbReference>
<comment type="caution">
    <text evidence="5">The sequence shown here is derived from an EMBL/GenBank/DDBJ whole genome shotgun (WGS) entry which is preliminary data.</text>
</comment>
<feature type="compositionally biased region" description="Pro residues" evidence="1">
    <location>
        <begin position="1"/>
        <end position="10"/>
    </location>
</feature>
<dbReference type="EMBL" id="JAXOVC010000009">
    <property type="protein sequence ID" value="KAK4497173.1"/>
    <property type="molecule type" value="Genomic_DNA"/>
</dbReference>
<keyword evidence="2" id="KW-1133">Transmembrane helix</keyword>